<proteinExistence type="predicted"/>
<evidence type="ECO:0000256" key="1">
    <source>
        <dbReference type="SAM" id="SignalP"/>
    </source>
</evidence>
<feature type="chain" id="PRO_5023805689" description="DUF3617 family protein" evidence="1">
    <location>
        <begin position="21"/>
        <end position="162"/>
    </location>
</feature>
<dbReference type="AlphaFoldDB" id="A0A5J5I6V7"/>
<keyword evidence="5" id="KW-1185">Reference proteome</keyword>
<comment type="caution">
    <text evidence="3">The sequence shown here is derived from an EMBL/GenBank/DDBJ whole genome shotgun (WGS) entry which is preliminary data.</text>
</comment>
<evidence type="ECO:0008006" key="6">
    <source>
        <dbReference type="Google" id="ProtNLM"/>
    </source>
</evidence>
<evidence type="ECO:0000313" key="4">
    <source>
        <dbReference type="Proteomes" id="UP000325933"/>
    </source>
</evidence>
<evidence type="ECO:0000313" key="3">
    <source>
        <dbReference type="EMBL" id="KAA9031522.1"/>
    </source>
</evidence>
<dbReference type="EMBL" id="VYQB01000004">
    <property type="protein sequence ID" value="KAA9018948.1"/>
    <property type="molecule type" value="Genomic_DNA"/>
</dbReference>
<evidence type="ECO:0000313" key="2">
    <source>
        <dbReference type="EMBL" id="KAA9018948.1"/>
    </source>
</evidence>
<keyword evidence="1" id="KW-0732">Signal</keyword>
<dbReference type="Proteomes" id="UP000325933">
    <property type="component" value="Unassembled WGS sequence"/>
</dbReference>
<organism evidence="3 4">
    <name type="scientific">Sphingobium limneticum</name>
    <dbReference type="NCBI Taxonomy" id="1007511"/>
    <lineage>
        <taxon>Bacteria</taxon>
        <taxon>Pseudomonadati</taxon>
        <taxon>Pseudomonadota</taxon>
        <taxon>Alphaproteobacteria</taxon>
        <taxon>Sphingomonadales</taxon>
        <taxon>Sphingomonadaceae</taxon>
        <taxon>Sphingobium</taxon>
    </lineage>
</organism>
<dbReference type="Proteomes" id="UP000326364">
    <property type="component" value="Unassembled WGS sequence"/>
</dbReference>
<dbReference type="RefSeq" id="WP_150425239.1">
    <property type="nucleotide sequence ID" value="NZ_VYQA01000004.1"/>
</dbReference>
<dbReference type="EMBL" id="VYQA01000004">
    <property type="protein sequence ID" value="KAA9031522.1"/>
    <property type="molecule type" value="Genomic_DNA"/>
</dbReference>
<evidence type="ECO:0000313" key="5">
    <source>
        <dbReference type="Proteomes" id="UP000326364"/>
    </source>
</evidence>
<reference evidence="4 5" key="1">
    <citation type="submission" date="2019-09" db="EMBL/GenBank/DDBJ databases">
        <authorList>
            <person name="Feng G."/>
        </authorList>
    </citation>
    <scope>NUCLEOTIDE SEQUENCE [LARGE SCALE GENOMIC DNA]</scope>
    <source>
        <strain evidence="3 4">KACC 19283</strain>
        <strain evidence="2 5">KACC 19284</strain>
    </source>
</reference>
<feature type="signal peptide" evidence="1">
    <location>
        <begin position="1"/>
        <end position="20"/>
    </location>
</feature>
<name>A0A5J5I6V7_9SPHN</name>
<accession>A0A5J5I6V7</accession>
<protein>
    <recommendedName>
        <fullName evidence="6">DUF3617 family protein</fullName>
    </recommendedName>
</protein>
<sequence length="162" mass="17306">MNWTKRAALSAMACGLIAAAPGSSDLSKLTILRDVKPGLWTHSFTTIPKNPAAPDRQERACISAAQLQAMIRESLAAGPSEQICPISVGFDSFSKASFTLNCPAIRIPELGVTAPAASMPGEIVRSGREEHWVVSVKTPAVPGKVPAATWRHDYRRLGDCPK</sequence>
<gene>
    <name evidence="3" type="ORF">F4U95_07885</name>
    <name evidence="2" type="ORF">F4U96_07935</name>
</gene>